<dbReference type="EMBL" id="PUEJ01000007">
    <property type="protein sequence ID" value="PRH85882.1"/>
    <property type="molecule type" value="Genomic_DNA"/>
</dbReference>
<dbReference type="OrthoDB" id="8446596at2"/>
<gene>
    <name evidence="3" type="ORF">C5L14_20270</name>
</gene>
<keyword evidence="2" id="KW-0732">Signal</keyword>
<keyword evidence="4" id="KW-1185">Reference proteome</keyword>
<evidence type="ECO:0000256" key="2">
    <source>
        <dbReference type="SAM" id="SignalP"/>
    </source>
</evidence>
<feature type="chain" id="PRO_5015429638" evidence="2">
    <location>
        <begin position="27"/>
        <end position="197"/>
    </location>
</feature>
<reference evidence="3 4" key="1">
    <citation type="submission" date="2018-02" db="EMBL/GenBank/DDBJ databases">
        <title>Whole genome sequencing of endophytic bacterium.</title>
        <authorList>
            <person name="Eedara R."/>
            <person name="Podile A.R."/>
        </authorList>
    </citation>
    <scope>NUCLEOTIDE SEQUENCE [LARGE SCALE GENOMIC DNA]</scope>
    <source>
        <strain evidence="3 4">RP1T</strain>
    </source>
</reference>
<evidence type="ECO:0000313" key="3">
    <source>
        <dbReference type="EMBL" id="PRH85882.1"/>
    </source>
</evidence>
<feature type="region of interest" description="Disordered" evidence="1">
    <location>
        <begin position="32"/>
        <end position="58"/>
    </location>
</feature>
<feature type="compositionally biased region" description="Gly residues" evidence="1">
    <location>
        <begin position="32"/>
        <end position="54"/>
    </location>
</feature>
<dbReference type="RefSeq" id="WP_105863878.1">
    <property type="nucleotide sequence ID" value="NZ_PUEJ01000007.1"/>
</dbReference>
<evidence type="ECO:0000256" key="1">
    <source>
        <dbReference type="SAM" id="MobiDB-lite"/>
    </source>
</evidence>
<sequence length="197" mass="20048">MKSLAKGIVYFFTVAIFLAAASLAQAQNGTGNGNNSGDGSGNGNGNGNITGNVGGATLNHRDRRQAPAAFAPGLAAAGIEACLGSVSVGGSGAGFGFSFGTTKLDQGCNIRLFARTLQAMGYRRAATQMLCYDADVAGALATEGIRCQVGPRAVPSAGVAGVQQPAQRYARGATTSPAAYAPRRKCMRYDIFRGCLD</sequence>
<proteinExistence type="predicted"/>
<feature type="signal peptide" evidence="2">
    <location>
        <begin position="1"/>
        <end position="26"/>
    </location>
</feature>
<comment type="caution">
    <text evidence="3">The sequence shown here is derived from an EMBL/GenBank/DDBJ whole genome shotgun (WGS) entry which is preliminary data.</text>
</comment>
<name>A0A2S9Q947_9HYPH</name>
<organism evidence="3 4">
    <name type="scientific">Labrys okinawensis</name>
    <dbReference type="NCBI Taxonomy" id="346911"/>
    <lineage>
        <taxon>Bacteria</taxon>
        <taxon>Pseudomonadati</taxon>
        <taxon>Pseudomonadota</taxon>
        <taxon>Alphaproteobacteria</taxon>
        <taxon>Hyphomicrobiales</taxon>
        <taxon>Xanthobacteraceae</taxon>
        <taxon>Labrys</taxon>
    </lineage>
</organism>
<accession>A0A2S9Q947</accession>
<protein>
    <submittedName>
        <fullName evidence="3">Uncharacterized protein</fullName>
    </submittedName>
</protein>
<evidence type="ECO:0000313" key="4">
    <source>
        <dbReference type="Proteomes" id="UP000237682"/>
    </source>
</evidence>
<dbReference type="Proteomes" id="UP000237682">
    <property type="component" value="Unassembled WGS sequence"/>
</dbReference>
<dbReference type="AlphaFoldDB" id="A0A2S9Q947"/>